<organism evidence="1 2">
    <name type="scientific">Fusobacterium gonidiaformans 3-1-5R</name>
    <dbReference type="NCBI Taxonomy" id="469605"/>
    <lineage>
        <taxon>Bacteria</taxon>
        <taxon>Fusobacteriati</taxon>
        <taxon>Fusobacteriota</taxon>
        <taxon>Fusobacteriia</taxon>
        <taxon>Fusobacteriales</taxon>
        <taxon>Fusobacteriaceae</taxon>
        <taxon>Fusobacterium</taxon>
    </lineage>
</organism>
<protein>
    <submittedName>
        <fullName evidence="1">Uncharacterized protein</fullName>
    </submittedName>
</protein>
<dbReference type="Proteomes" id="UP000002975">
    <property type="component" value="Unassembled WGS sequence"/>
</dbReference>
<accession>E5BIJ5</accession>
<name>E5BIJ5_9FUSO</name>
<dbReference type="InterPro" id="IPR038763">
    <property type="entry name" value="DHH_sf"/>
</dbReference>
<gene>
    <name evidence="1" type="ORF">FSBG_01815</name>
</gene>
<evidence type="ECO:0000313" key="2">
    <source>
        <dbReference type="Proteomes" id="UP000002975"/>
    </source>
</evidence>
<keyword evidence="2" id="KW-1185">Reference proteome</keyword>
<dbReference type="BioCyc" id="FSP469605-HMP:GTSP-1859-MONOMER"/>
<dbReference type="Gene3D" id="3.90.1640.10">
    <property type="entry name" value="inorganic pyrophosphatase (n-terminal core)"/>
    <property type="match status" value="1"/>
</dbReference>
<proteinExistence type="predicted"/>
<dbReference type="SUPFAM" id="SSF64182">
    <property type="entry name" value="DHH phosphoesterases"/>
    <property type="match status" value="1"/>
</dbReference>
<sequence>MEEVLVFGYKNPDTDSICSSIAMAALKRKQGFDAIACCLGSLSKETEFVLRKLSVETPKMLKTVSAQVMALKIY</sequence>
<dbReference type="HOGENOM" id="CLU_2682451_0_0_0"/>
<dbReference type="EMBL" id="GG657975">
    <property type="protein sequence ID" value="EFS22318.1"/>
    <property type="molecule type" value="Genomic_DNA"/>
</dbReference>
<dbReference type="AlphaFoldDB" id="E5BIJ5"/>
<reference evidence="1 2" key="1">
    <citation type="submission" date="2009-02" db="EMBL/GenBank/DDBJ databases">
        <title>The Genome Sequence of Fusobacterium sp. 3_1_5R.</title>
        <authorList>
            <consortium name="The Broad Institute Genome Sequencing Platform"/>
            <person name="Ward D."/>
            <person name="Young S.K."/>
            <person name="Kodira C.D."/>
            <person name="Zeng Q."/>
            <person name="Koehrsen M."/>
            <person name="Alvarado L."/>
            <person name="Berlin A."/>
            <person name="Borenstein D."/>
            <person name="Chen Z."/>
            <person name="Engels R."/>
            <person name="Freedman E."/>
            <person name="Gellesch M."/>
            <person name="Goldberg J."/>
            <person name="Griggs A."/>
            <person name="Gujja S."/>
            <person name="Heiman D."/>
            <person name="Hepburn T."/>
            <person name="Howarth C."/>
            <person name="Jen D."/>
            <person name="Larson L."/>
            <person name="Lewis B."/>
            <person name="Mehta T."/>
            <person name="Park D."/>
            <person name="Pearson M."/>
            <person name="Roberts A."/>
            <person name="Saif S."/>
            <person name="Shea T."/>
            <person name="Shenoy N."/>
            <person name="Sisk P."/>
            <person name="Stolte C."/>
            <person name="Sykes S."/>
            <person name="Walk T."/>
            <person name="White J."/>
            <person name="Yandava C."/>
            <person name="Allen-Vercoe E."/>
            <person name="Strauss J."/>
            <person name="Ambrose C."/>
            <person name="Lander E."/>
            <person name="Nusbaum C."/>
            <person name="Galagan J."/>
            <person name="Birren B."/>
        </authorList>
    </citation>
    <scope>NUCLEOTIDE SEQUENCE [LARGE SCALE GENOMIC DNA]</scope>
    <source>
        <strain evidence="1 2">3_1_5R</strain>
    </source>
</reference>
<evidence type="ECO:0000313" key="1">
    <source>
        <dbReference type="EMBL" id="EFS22318.1"/>
    </source>
</evidence>